<proteinExistence type="predicted"/>
<evidence type="ECO:0000313" key="1">
    <source>
        <dbReference type="EMBL" id="MBD8890589.1"/>
    </source>
</evidence>
<evidence type="ECO:0008006" key="3">
    <source>
        <dbReference type="Google" id="ProtNLM"/>
    </source>
</evidence>
<sequence length="282" mass="31267">MKPEPGRIEQRSNWTRLQMEARAGVRAPACGHALEILTCSKLEPPGLSTNHGHAWIRLWRDDGCYASVGFYPDESTGIDPERVPGLRYPGMLLSPDKYDRVGWPGQSTVVPLRSDQYEQLAAWVEGLQAGRRTGALVFDMVDRNCAGFVAEAAALVGVEVKSDQPILGFLPGWMHLPGRLSSWLLPLRRLIYRLGLGFFGGFSTLDWYWVREEAGVRRQPVTGQTPLFQGVKDLLFKQVPFNHVRAIQDWQKARAGQRAISDRLSEASSIADVGQAGVKGNG</sequence>
<dbReference type="EMBL" id="JACYXI010000001">
    <property type="protein sequence ID" value="MBD8890589.1"/>
    <property type="molecule type" value="Genomic_DNA"/>
</dbReference>
<name>A0ABR9CIX4_9HYPH</name>
<comment type="caution">
    <text evidence="1">The sequence shown here is derived from an EMBL/GenBank/DDBJ whole genome shotgun (WGS) entry which is preliminary data.</text>
</comment>
<protein>
    <recommendedName>
        <fullName evidence="3">DUF4105 domain-containing protein</fullName>
    </recommendedName>
</protein>
<keyword evidence="2" id="KW-1185">Reference proteome</keyword>
<evidence type="ECO:0000313" key="2">
    <source>
        <dbReference type="Proteomes" id="UP000632063"/>
    </source>
</evidence>
<reference evidence="1 2" key="2">
    <citation type="journal article" date="2021" name="Int. J. Syst. Evol. Microbiol.">
        <title>Roseibium litorale sp. nov., isolated from a tidal flat sediment and proposal for the reclassification of Labrenzia polysiphoniae as Roseibium polysiphoniae comb. nov.</title>
        <authorList>
            <person name="Liu Y."/>
            <person name="Pei T."/>
            <person name="Du J."/>
            <person name="Chao M."/>
            <person name="Deng M.R."/>
            <person name="Zhu H."/>
        </authorList>
    </citation>
    <scope>NUCLEOTIDE SEQUENCE [LARGE SCALE GENOMIC DNA]</scope>
    <source>
        <strain evidence="1 2">4C16A</strain>
    </source>
</reference>
<reference evidence="2" key="1">
    <citation type="submission" date="2020-09" db="EMBL/GenBank/DDBJ databases">
        <title>The genome sequence of strain Labrenzia suaedae 4C16A.</title>
        <authorList>
            <person name="Liu Y."/>
        </authorList>
    </citation>
    <scope>NUCLEOTIDE SEQUENCE [LARGE SCALE GENOMIC DNA]</scope>
    <source>
        <strain evidence="2">4C16A</strain>
    </source>
</reference>
<dbReference type="Proteomes" id="UP000632063">
    <property type="component" value="Unassembled WGS sequence"/>
</dbReference>
<accession>A0ABR9CIX4</accession>
<organism evidence="1 2">
    <name type="scientific">Roseibium litorale</name>
    <dbReference type="NCBI Taxonomy" id="2803841"/>
    <lineage>
        <taxon>Bacteria</taxon>
        <taxon>Pseudomonadati</taxon>
        <taxon>Pseudomonadota</taxon>
        <taxon>Alphaproteobacteria</taxon>
        <taxon>Hyphomicrobiales</taxon>
        <taxon>Stappiaceae</taxon>
        <taxon>Roseibium</taxon>
    </lineage>
</organism>
<gene>
    <name evidence="1" type="ORF">IG616_03455</name>
</gene>
<dbReference type="RefSeq" id="WP_192146385.1">
    <property type="nucleotide sequence ID" value="NZ_JACYXI010000001.1"/>
</dbReference>